<keyword evidence="5" id="KW-0804">Transcription</keyword>
<dbReference type="InterPro" id="IPR013324">
    <property type="entry name" value="RNA_pol_sigma_r3/r4-like"/>
</dbReference>
<evidence type="ECO:0000256" key="4">
    <source>
        <dbReference type="ARBA" id="ARBA00023125"/>
    </source>
</evidence>
<evidence type="ECO:0000313" key="7">
    <source>
        <dbReference type="EMBL" id="MET4541627.1"/>
    </source>
</evidence>
<dbReference type="PANTHER" id="PTHR43133:SF8">
    <property type="entry name" value="RNA POLYMERASE SIGMA FACTOR HI_1459-RELATED"/>
    <property type="match status" value="1"/>
</dbReference>
<dbReference type="SUPFAM" id="SSF88659">
    <property type="entry name" value="Sigma3 and sigma4 domains of RNA polymerase sigma factors"/>
    <property type="match status" value="1"/>
</dbReference>
<dbReference type="PANTHER" id="PTHR43133">
    <property type="entry name" value="RNA POLYMERASE ECF-TYPE SIGMA FACTO"/>
    <property type="match status" value="1"/>
</dbReference>
<dbReference type="GeneID" id="92754353"/>
<evidence type="ECO:0000256" key="2">
    <source>
        <dbReference type="ARBA" id="ARBA00023015"/>
    </source>
</evidence>
<organism evidence="7 8">
    <name type="scientific">Arthrobacter bambusae</name>
    <dbReference type="NCBI Taxonomy" id="1338426"/>
    <lineage>
        <taxon>Bacteria</taxon>
        <taxon>Bacillati</taxon>
        <taxon>Actinomycetota</taxon>
        <taxon>Actinomycetes</taxon>
        <taxon>Micrococcales</taxon>
        <taxon>Micrococcaceae</taxon>
        <taxon>Arthrobacter</taxon>
    </lineage>
</organism>
<dbReference type="InterPro" id="IPR039425">
    <property type="entry name" value="RNA_pol_sigma-70-like"/>
</dbReference>
<keyword evidence="4" id="KW-0238">DNA-binding</keyword>
<reference evidence="7 8" key="1">
    <citation type="submission" date="2024-06" db="EMBL/GenBank/DDBJ databases">
        <title>Sorghum-associated microbial communities from plants grown in Nebraska, USA.</title>
        <authorList>
            <person name="Schachtman D."/>
        </authorList>
    </citation>
    <scope>NUCLEOTIDE SEQUENCE [LARGE SCALE GENOMIC DNA]</scope>
    <source>
        <strain evidence="7 8">3552</strain>
    </source>
</reference>
<keyword evidence="2" id="KW-0805">Transcription regulation</keyword>
<gene>
    <name evidence="7" type="ORF">ABIE37_003425</name>
</gene>
<evidence type="ECO:0000256" key="5">
    <source>
        <dbReference type="ARBA" id="ARBA00023163"/>
    </source>
</evidence>
<evidence type="ECO:0000256" key="3">
    <source>
        <dbReference type="ARBA" id="ARBA00023082"/>
    </source>
</evidence>
<accession>A0ABV2PA24</accession>
<name>A0ABV2PA24_9MICC</name>
<proteinExistence type="inferred from homology"/>
<comment type="similarity">
    <text evidence="1">Belongs to the sigma-70 factor family. ECF subfamily.</text>
</comment>
<dbReference type="InterPro" id="IPR036388">
    <property type="entry name" value="WH-like_DNA-bd_sf"/>
</dbReference>
<dbReference type="SUPFAM" id="SSF88946">
    <property type="entry name" value="Sigma2 domain of RNA polymerase sigma factors"/>
    <property type="match status" value="1"/>
</dbReference>
<dbReference type="Pfam" id="PF04542">
    <property type="entry name" value="Sigma70_r2"/>
    <property type="match status" value="1"/>
</dbReference>
<dbReference type="EMBL" id="JBEPSN010000009">
    <property type="protein sequence ID" value="MET4541627.1"/>
    <property type="molecule type" value="Genomic_DNA"/>
</dbReference>
<dbReference type="InterPro" id="IPR013325">
    <property type="entry name" value="RNA_pol_sigma_r2"/>
</dbReference>
<sequence length="189" mass="21303">MSYLSRAPDREEAFRALYESAYADLLKFVQRRTDAANAEDIVAEAFLIVWRRFSEAPQHQEDARAWLFGITRNLMMNARRGEQRRHALGVRLAEATAISHVDSHAELVSSRVDLGRAWALLSEVHQEALGLAIFENLAAPQAAHVVGISPVAFRLRLTRARRALRLLLDHVPQNESPTPATFPERASTR</sequence>
<comment type="caution">
    <text evidence="7">The sequence shown here is derived from an EMBL/GenBank/DDBJ whole genome shotgun (WGS) entry which is preliminary data.</text>
</comment>
<dbReference type="Gene3D" id="1.10.1740.10">
    <property type="match status" value="1"/>
</dbReference>
<evidence type="ECO:0000259" key="6">
    <source>
        <dbReference type="Pfam" id="PF04542"/>
    </source>
</evidence>
<dbReference type="NCBIfam" id="TIGR02937">
    <property type="entry name" value="sigma70-ECF"/>
    <property type="match status" value="1"/>
</dbReference>
<feature type="domain" description="RNA polymerase sigma-70 region 2" evidence="6">
    <location>
        <begin position="17"/>
        <end position="85"/>
    </location>
</feature>
<protein>
    <submittedName>
        <fullName evidence="7">RNA polymerase sigma-70 factor (ECF subfamily)</fullName>
    </submittedName>
</protein>
<dbReference type="RefSeq" id="WP_354231565.1">
    <property type="nucleotide sequence ID" value="NZ_JBEPSN010000009.1"/>
</dbReference>
<dbReference type="Gene3D" id="1.10.10.10">
    <property type="entry name" value="Winged helix-like DNA-binding domain superfamily/Winged helix DNA-binding domain"/>
    <property type="match status" value="1"/>
</dbReference>
<keyword evidence="3" id="KW-0731">Sigma factor</keyword>
<dbReference type="InterPro" id="IPR007627">
    <property type="entry name" value="RNA_pol_sigma70_r2"/>
</dbReference>
<keyword evidence="8" id="KW-1185">Reference proteome</keyword>
<evidence type="ECO:0000313" key="8">
    <source>
        <dbReference type="Proteomes" id="UP001549307"/>
    </source>
</evidence>
<dbReference type="Proteomes" id="UP001549307">
    <property type="component" value="Unassembled WGS sequence"/>
</dbReference>
<dbReference type="InterPro" id="IPR014284">
    <property type="entry name" value="RNA_pol_sigma-70_dom"/>
</dbReference>
<evidence type="ECO:0000256" key="1">
    <source>
        <dbReference type="ARBA" id="ARBA00010641"/>
    </source>
</evidence>